<gene>
    <name evidence="5" type="ORF">AALO_G00294270</name>
</gene>
<dbReference type="AlphaFoldDB" id="A0AAV6FFK1"/>
<dbReference type="GO" id="GO:0043161">
    <property type="term" value="P:proteasome-mediated ubiquitin-dependent protein catabolic process"/>
    <property type="evidence" value="ECO:0007669"/>
    <property type="project" value="TreeGrafter"/>
</dbReference>
<dbReference type="PANTHER" id="PTHR12245:SF15">
    <property type="entry name" value="SPRY DOMAIN-CONTAINING SOCS BOX PROTEIN 2-LIKE ISOFORM X1"/>
    <property type="match status" value="1"/>
</dbReference>
<dbReference type="PROSITE" id="PS50188">
    <property type="entry name" value="B302_SPRY"/>
    <property type="match status" value="1"/>
</dbReference>
<feature type="domain" description="B30.2/SPRY" evidence="3">
    <location>
        <begin position="1"/>
        <end position="200"/>
    </location>
</feature>
<dbReference type="GO" id="GO:0019005">
    <property type="term" value="C:SCF ubiquitin ligase complex"/>
    <property type="evidence" value="ECO:0007669"/>
    <property type="project" value="TreeGrafter"/>
</dbReference>
<dbReference type="InterPro" id="IPR001870">
    <property type="entry name" value="B30.2/SPRY"/>
</dbReference>
<dbReference type="SUPFAM" id="SSF49899">
    <property type="entry name" value="Concanavalin A-like lectins/glucanases"/>
    <property type="match status" value="1"/>
</dbReference>
<protein>
    <submittedName>
        <fullName evidence="5">Uncharacterized protein</fullName>
    </submittedName>
</protein>
<feature type="domain" description="SOCS box" evidence="4">
    <location>
        <begin position="201"/>
        <end position="245"/>
    </location>
</feature>
<comment type="caution">
    <text evidence="5">The sequence shown here is derived from an EMBL/GenBank/DDBJ whole genome shotgun (WGS) entry which is preliminary data.</text>
</comment>
<dbReference type="Pfam" id="PF00622">
    <property type="entry name" value="SPRY"/>
    <property type="match status" value="1"/>
</dbReference>
<dbReference type="InterPro" id="IPR001496">
    <property type="entry name" value="SOCS_box"/>
</dbReference>
<comment type="pathway">
    <text evidence="1">Protein modification; protein ubiquitination.</text>
</comment>
<comment type="similarity">
    <text evidence="2">Belongs to the SPSB family.</text>
</comment>
<dbReference type="PROSITE" id="PS50225">
    <property type="entry name" value="SOCS"/>
    <property type="match status" value="1"/>
</dbReference>
<dbReference type="CDD" id="cd03716">
    <property type="entry name" value="SOCS_ASB_like"/>
    <property type="match status" value="1"/>
</dbReference>
<accession>A0AAV6FFK1</accession>
<dbReference type="EMBL" id="JADWDJ010000024">
    <property type="protein sequence ID" value="KAG5260596.1"/>
    <property type="molecule type" value="Genomic_DNA"/>
</dbReference>
<evidence type="ECO:0000256" key="2">
    <source>
        <dbReference type="ARBA" id="ARBA00010910"/>
    </source>
</evidence>
<dbReference type="SMART" id="SM00969">
    <property type="entry name" value="SOCS_box"/>
    <property type="match status" value="1"/>
</dbReference>
<evidence type="ECO:0000259" key="3">
    <source>
        <dbReference type="PROSITE" id="PS50188"/>
    </source>
</evidence>
<dbReference type="Proteomes" id="UP000823561">
    <property type="component" value="Chromosome 24"/>
</dbReference>
<keyword evidence="6" id="KW-1185">Reference proteome</keyword>
<evidence type="ECO:0000259" key="4">
    <source>
        <dbReference type="PROSITE" id="PS50225"/>
    </source>
</evidence>
<evidence type="ECO:0000313" key="5">
    <source>
        <dbReference type="EMBL" id="KAG5260596.1"/>
    </source>
</evidence>
<name>A0AAV6FFK1_9TELE</name>
<proteinExistence type="inferred from homology"/>
<dbReference type="InterPro" id="IPR013320">
    <property type="entry name" value="ConA-like_dom_sf"/>
</dbReference>
<dbReference type="Gene3D" id="1.10.750.20">
    <property type="entry name" value="SOCS box"/>
    <property type="match status" value="1"/>
</dbReference>
<dbReference type="SMART" id="SM00449">
    <property type="entry name" value="SPRY"/>
    <property type="match status" value="1"/>
</dbReference>
<dbReference type="PANTHER" id="PTHR12245">
    <property type="entry name" value="SPRY DOMAIN CONTAINING SOCS BOX PROTEIN"/>
    <property type="match status" value="1"/>
</dbReference>
<evidence type="ECO:0000313" key="6">
    <source>
        <dbReference type="Proteomes" id="UP000823561"/>
    </source>
</evidence>
<reference evidence="5" key="1">
    <citation type="submission" date="2020-10" db="EMBL/GenBank/DDBJ databases">
        <title>Chromosome-scale genome assembly of the Allis shad, Alosa alosa.</title>
        <authorList>
            <person name="Margot Z."/>
            <person name="Christophe K."/>
            <person name="Cabau C."/>
            <person name="Louis A."/>
            <person name="Berthelot C."/>
            <person name="Parey E."/>
            <person name="Roest Crollius H."/>
            <person name="Montfort J."/>
            <person name="Robinson-Rechavi M."/>
            <person name="Bucao C."/>
            <person name="Bouchez O."/>
            <person name="Gislard M."/>
            <person name="Lluch J."/>
            <person name="Milhes M."/>
            <person name="Lampietro C."/>
            <person name="Lopez Roques C."/>
            <person name="Donnadieu C."/>
            <person name="Braasch I."/>
            <person name="Desvignes T."/>
            <person name="Postlethwait J."/>
            <person name="Bobe J."/>
            <person name="Guiguen Y."/>
        </authorList>
    </citation>
    <scope>NUCLEOTIDE SEQUENCE</scope>
    <source>
        <strain evidence="5">M-15738</strain>
        <tissue evidence="5">Blood</tissue>
    </source>
</reference>
<organism evidence="5 6">
    <name type="scientific">Alosa alosa</name>
    <name type="common">allis shad</name>
    <dbReference type="NCBI Taxonomy" id="278164"/>
    <lineage>
        <taxon>Eukaryota</taxon>
        <taxon>Metazoa</taxon>
        <taxon>Chordata</taxon>
        <taxon>Craniata</taxon>
        <taxon>Vertebrata</taxon>
        <taxon>Euteleostomi</taxon>
        <taxon>Actinopterygii</taxon>
        <taxon>Neopterygii</taxon>
        <taxon>Teleostei</taxon>
        <taxon>Clupei</taxon>
        <taxon>Clupeiformes</taxon>
        <taxon>Clupeoidei</taxon>
        <taxon>Clupeidae</taxon>
        <taxon>Alosa</taxon>
    </lineage>
</organism>
<dbReference type="Gene3D" id="2.60.120.920">
    <property type="match status" value="1"/>
</dbReference>
<sequence>MNLSTTPSLRLSTLLHSPPIAPGNPCSFWSVSETSPHLHVRDGGACVWRQPVEQSSDAIWSIGGIKEGLHLWEVTWEADQRGSHALIGVSTRKSPRQVSGYTALVGGDSMSWGWELSSNQRWHKGKEAGRYPAGAEHPMDIPACVVVAVDADTGTLGYVVEGCYLGVAFTDLPKGEELFLAVSCVWGGASIHLRYLGGISRDPPALMSLCSLSINQTLGRSRASLTNRLPLPPVLQHLLQEHQWPVNTSN</sequence>
<evidence type="ECO:0000256" key="1">
    <source>
        <dbReference type="ARBA" id="ARBA00004906"/>
    </source>
</evidence>
<dbReference type="GO" id="GO:0016567">
    <property type="term" value="P:protein ubiquitination"/>
    <property type="evidence" value="ECO:0007669"/>
    <property type="project" value="UniProtKB-ARBA"/>
</dbReference>
<dbReference type="Pfam" id="PF07525">
    <property type="entry name" value="SOCS_box"/>
    <property type="match status" value="1"/>
</dbReference>
<dbReference type="InterPro" id="IPR003877">
    <property type="entry name" value="SPRY_dom"/>
</dbReference>
<dbReference type="InterPro" id="IPR050672">
    <property type="entry name" value="FBXO45-Fsn/SPSB_families"/>
</dbReference>
<dbReference type="InterPro" id="IPR043136">
    <property type="entry name" value="B30.2/SPRY_sf"/>
</dbReference>